<dbReference type="SUPFAM" id="SSF52467">
    <property type="entry name" value="DHS-like NAD/FAD-binding domain"/>
    <property type="match status" value="1"/>
</dbReference>
<protein>
    <recommendedName>
        <fullName evidence="3">Deacetylase sirtuin-type domain-containing protein</fullName>
    </recommendedName>
</protein>
<keyword evidence="2" id="KW-0862">Zinc</keyword>
<evidence type="ECO:0000256" key="2">
    <source>
        <dbReference type="PROSITE-ProRule" id="PRU00236"/>
    </source>
</evidence>
<dbReference type="GO" id="GO:0046872">
    <property type="term" value="F:metal ion binding"/>
    <property type="evidence" value="ECO:0007669"/>
    <property type="project" value="UniProtKB-KW"/>
</dbReference>
<comment type="caution">
    <text evidence="2">Lacks conserved residue(s) required for the propagation of feature annotation.</text>
</comment>
<dbReference type="InterPro" id="IPR026590">
    <property type="entry name" value="Ssirtuin_cat_dom"/>
</dbReference>
<reference evidence="4" key="1">
    <citation type="submission" date="2021-02" db="EMBL/GenBank/DDBJ databases">
        <authorList>
            <person name="Nowell W R."/>
        </authorList>
    </citation>
    <scope>NUCLEOTIDE SEQUENCE</scope>
</reference>
<feature type="domain" description="Deacetylase sirtuin-type" evidence="3">
    <location>
        <begin position="1"/>
        <end position="303"/>
    </location>
</feature>
<name>A0A816HGM5_9BILA</name>
<dbReference type="AlphaFoldDB" id="A0A816HGM5"/>
<feature type="binding site" evidence="2">
    <location>
        <position position="151"/>
    </location>
    <ligand>
        <name>Zn(2+)</name>
        <dbReference type="ChEBI" id="CHEBI:29105"/>
    </ligand>
</feature>
<sequence>MTDSTQLTIAANWIRESSSVLIASGAGLSAAAVNPQYGVGLDYTSVAAFRRLYPRMTQVSTMRCMYDAIGKHDWSPELMWGYLFTHVDKCRFNWGPTSVYQDLKQILLNKPMDSFVITTNADGMFEQNKFDMTRFLSTQGDYSLLQCLKPCSRQSFYEARPYIEQGVPHVDPQTMEVPSKHVPRCPRCGGPMFFCVRGGEWFIESAFDDQRHRYHDFVRRAVHKKNELFTIIEIGVGFNTPSVLRWPMDQLVSDLKHVRLIRINMHAPDVPVHARKENRAIGFDGDAAQIIRQLRDMVTAGKV</sequence>
<evidence type="ECO:0000256" key="1">
    <source>
        <dbReference type="ARBA" id="ARBA00023027"/>
    </source>
</evidence>
<accession>A0A816HGM5</accession>
<gene>
    <name evidence="4" type="ORF">KQP761_LOCUS38872</name>
</gene>
<feature type="binding site" evidence="2">
    <location>
        <position position="188"/>
    </location>
    <ligand>
        <name>Zn(2+)</name>
        <dbReference type="ChEBI" id="CHEBI:29105"/>
    </ligand>
</feature>
<feature type="binding site" evidence="2">
    <location>
        <position position="185"/>
    </location>
    <ligand>
        <name>Zn(2+)</name>
        <dbReference type="ChEBI" id="CHEBI:29105"/>
    </ligand>
</feature>
<dbReference type="InterPro" id="IPR029035">
    <property type="entry name" value="DHS-like_NAD/FAD-binding_dom"/>
</dbReference>
<evidence type="ECO:0000313" key="5">
    <source>
        <dbReference type="Proteomes" id="UP000663834"/>
    </source>
</evidence>
<keyword evidence="2" id="KW-0479">Metal-binding</keyword>
<dbReference type="PROSITE" id="PS50305">
    <property type="entry name" value="SIRTUIN"/>
    <property type="match status" value="1"/>
</dbReference>
<organism evidence="4 5">
    <name type="scientific">Rotaria magnacalcarata</name>
    <dbReference type="NCBI Taxonomy" id="392030"/>
    <lineage>
        <taxon>Eukaryota</taxon>
        <taxon>Metazoa</taxon>
        <taxon>Spiralia</taxon>
        <taxon>Gnathifera</taxon>
        <taxon>Rotifera</taxon>
        <taxon>Eurotatoria</taxon>
        <taxon>Bdelloidea</taxon>
        <taxon>Philodinida</taxon>
        <taxon>Philodinidae</taxon>
        <taxon>Rotaria</taxon>
    </lineage>
</organism>
<evidence type="ECO:0000259" key="3">
    <source>
        <dbReference type="PROSITE" id="PS50305"/>
    </source>
</evidence>
<dbReference type="OrthoDB" id="6077599at2759"/>
<dbReference type="Proteomes" id="UP000663834">
    <property type="component" value="Unassembled WGS sequence"/>
</dbReference>
<evidence type="ECO:0000313" key="4">
    <source>
        <dbReference type="EMBL" id="CAF1686649.1"/>
    </source>
</evidence>
<dbReference type="EMBL" id="CAJNOW010022123">
    <property type="protein sequence ID" value="CAF1686649.1"/>
    <property type="molecule type" value="Genomic_DNA"/>
</dbReference>
<comment type="caution">
    <text evidence="4">The sequence shown here is derived from an EMBL/GenBank/DDBJ whole genome shotgun (WGS) entry which is preliminary data.</text>
</comment>
<feature type="binding site" evidence="2">
    <location>
        <position position="147"/>
    </location>
    <ligand>
        <name>Zn(2+)</name>
        <dbReference type="ChEBI" id="CHEBI:29105"/>
    </ligand>
</feature>
<proteinExistence type="predicted"/>
<dbReference type="Gene3D" id="3.40.50.1220">
    <property type="entry name" value="TPP-binding domain"/>
    <property type="match status" value="1"/>
</dbReference>
<keyword evidence="1" id="KW-0520">NAD</keyword>